<evidence type="ECO:0000313" key="3">
    <source>
        <dbReference type="Proteomes" id="UP000030693"/>
    </source>
</evidence>
<reference evidence="2" key="1">
    <citation type="submission" date="2013-04" db="EMBL/GenBank/DDBJ databases">
        <title>The Genome Sequence of Fonticula alba ATCC 38817.</title>
        <authorList>
            <consortium name="The Broad Institute Genomics Platform"/>
            <person name="Russ C."/>
            <person name="Cuomo C."/>
            <person name="Burger G."/>
            <person name="Gray M.W."/>
            <person name="Holland P.W.H."/>
            <person name="King N."/>
            <person name="Lang F.B.F."/>
            <person name="Roger A.J."/>
            <person name="Ruiz-Trillo I."/>
            <person name="Brown M."/>
            <person name="Walker B."/>
            <person name="Young S."/>
            <person name="Zeng Q."/>
            <person name="Gargeya S."/>
            <person name="Fitzgerald M."/>
            <person name="Haas B."/>
            <person name="Abouelleil A."/>
            <person name="Allen A.W."/>
            <person name="Alvarado L."/>
            <person name="Arachchi H.M."/>
            <person name="Berlin A.M."/>
            <person name="Chapman S.B."/>
            <person name="Gainer-Dewar J."/>
            <person name="Goldberg J."/>
            <person name="Griggs A."/>
            <person name="Gujja S."/>
            <person name="Hansen M."/>
            <person name="Howarth C."/>
            <person name="Imamovic A."/>
            <person name="Ireland A."/>
            <person name="Larimer J."/>
            <person name="McCowan C."/>
            <person name="Murphy C."/>
            <person name="Pearson M."/>
            <person name="Poon T.W."/>
            <person name="Priest M."/>
            <person name="Roberts A."/>
            <person name="Saif S."/>
            <person name="Shea T."/>
            <person name="Sisk P."/>
            <person name="Sykes S."/>
            <person name="Wortman J."/>
            <person name="Nusbaum C."/>
            <person name="Birren B."/>
        </authorList>
    </citation>
    <scope>NUCLEOTIDE SEQUENCE [LARGE SCALE GENOMIC DNA]</scope>
    <source>
        <strain evidence="2">ATCC 38817</strain>
    </source>
</reference>
<dbReference type="AlphaFoldDB" id="A0A058Z228"/>
<dbReference type="RefSeq" id="XP_009498003.1">
    <property type="nucleotide sequence ID" value="XM_009499728.1"/>
</dbReference>
<accession>A0A058Z228</accession>
<organism evidence="2">
    <name type="scientific">Fonticula alba</name>
    <name type="common">Slime mold</name>
    <dbReference type="NCBI Taxonomy" id="691883"/>
    <lineage>
        <taxon>Eukaryota</taxon>
        <taxon>Rotosphaerida</taxon>
        <taxon>Fonticulaceae</taxon>
        <taxon>Fonticula</taxon>
    </lineage>
</organism>
<sequence>MFRAIRRLPHRRLAQAAFAPGAGCRGAGLSSIPPAAQAQTMGRCRPDQPTPGAERRRHIEADGQGLPLGFSTIEDFQLFLRLLGDPQVRRPLAPICTIGRLLGLDRLSVKALMMHYGSLGVGSPPGRRSRRGPLAGLGPGHPVFEDVSRLVRRDPPVLGDLLPRLVWLPSRELGSLLLEYLPEACGPAARRPHVPVDRLRALASVTPRLTLSQMAWLLSSSPKSVARDLATYVPELGDYQPPRVPSVRLDALRAVLAAAGPAGSDASLSEETVCQRAGVDRATFDCHGPLLHATYGVRRWGELPAERLAHLRALLQECRWTLAELASRTGIPLDRIRWYIKYYEPGMVLPVPADRSVPRPLELDGRSGPGSNSMTLRDYVRAFLPPVSPLYRALLCPEPAVDPKSLITLRHLGLIRRPGHVDADRDMLPMLQGLGSLRPPLTLRDVSDRMGISLYQVRKRFVGAGSLAELRRTVPAVGALSFSEIERLRQLGEQVHPAGGRMRFTVRQIAEQLAMCPDMVFSLLHLYCPEYFFLALAPEAGSGPGGMYVPVEKVAPLLAKVADQATAPLLHQVAVDLGCTLPQVVNSLRADATCRKVPFRAPSYYRHVASRLFEIKSLLRLHPQMPASAIARQYGWEENLLKLAQPYLAAASR</sequence>
<gene>
    <name evidence="2" type="ORF">H696_05961</name>
</gene>
<dbReference type="Proteomes" id="UP000030693">
    <property type="component" value="Unassembled WGS sequence"/>
</dbReference>
<feature type="region of interest" description="Disordered" evidence="1">
    <location>
        <begin position="35"/>
        <end position="56"/>
    </location>
</feature>
<dbReference type="GeneID" id="20530686"/>
<name>A0A058Z228_FONAL</name>
<protein>
    <submittedName>
        <fullName evidence="2">Uncharacterized protein</fullName>
    </submittedName>
</protein>
<proteinExistence type="predicted"/>
<dbReference type="EMBL" id="KB932216">
    <property type="protein sequence ID" value="KCV67562.1"/>
    <property type="molecule type" value="Genomic_DNA"/>
</dbReference>
<keyword evidence="3" id="KW-1185">Reference proteome</keyword>
<evidence type="ECO:0000256" key="1">
    <source>
        <dbReference type="SAM" id="MobiDB-lite"/>
    </source>
</evidence>
<evidence type="ECO:0000313" key="2">
    <source>
        <dbReference type="EMBL" id="KCV67562.1"/>
    </source>
</evidence>